<dbReference type="Gene3D" id="3.30.420.10">
    <property type="entry name" value="Ribonuclease H-like superfamily/Ribonuclease H"/>
    <property type="match status" value="1"/>
</dbReference>
<evidence type="ECO:0000313" key="2">
    <source>
        <dbReference type="Proteomes" id="UP001148838"/>
    </source>
</evidence>
<comment type="caution">
    <text evidence="1">The sequence shown here is derived from an EMBL/GenBank/DDBJ whole genome shotgun (WGS) entry which is preliminary data.</text>
</comment>
<proteinExistence type="predicted"/>
<dbReference type="Proteomes" id="UP001148838">
    <property type="component" value="Unassembled WGS sequence"/>
</dbReference>
<dbReference type="InterPro" id="IPR036397">
    <property type="entry name" value="RNaseH_sf"/>
</dbReference>
<evidence type="ECO:0000313" key="1">
    <source>
        <dbReference type="EMBL" id="KAJ4447515.1"/>
    </source>
</evidence>
<evidence type="ECO:0008006" key="3">
    <source>
        <dbReference type="Google" id="ProtNLM"/>
    </source>
</evidence>
<gene>
    <name evidence="1" type="ORF">ANN_09522</name>
</gene>
<dbReference type="InterPro" id="IPR052709">
    <property type="entry name" value="Transposase-MT_Hybrid"/>
</dbReference>
<reference evidence="1 2" key="1">
    <citation type="journal article" date="2022" name="Allergy">
        <title>Genome assembly and annotation of Periplaneta americana reveal a comprehensive cockroach allergen profile.</title>
        <authorList>
            <person name="Wang L."/>
            <person name="Xiong Q."/>
            <person name="Saelim N."/>
            <person name="Wang L."/>
            <person name="Nong W."/>
            <person name="Wan A.T."/>
            <person name="Shi M."/>
            <person name="Liu X."/>
            <person name="Cao Q."/>
            <person name="Hui J.H.L."/>
            <person name="Sookrung N."/>
            <person name="Leung T.F."/>
            <person name="Tungtrongchitr A."/>
            <person name="Tsui S.K.W."/>
        </authorList>
    </citation>
    <scope>NUCLEOTIDE SEQUENCE [LARGE SCALE GENOMIC DNA]</scope>
    <source>
        <strain evidence="1">PWHHKU_190912</strain>
    </source>
</reference>
<name>A0ABQ8TP50_PERAM</name>
<keyword evidence="2" id="KW-1185">Reference proteome</keyword>
<organism evidence="1 2">
    <name type="scientific">Periplaneta americana</name>
    <name type="common">American cockroach</name>
    <name type="synonym">Blatta americana</name>
    <dbReference type="NCBI Taxonomy" id="6978"/>
    <lineage>
        <taxon>Eukaryota</taxon>
        <taxon>Metazoa</taxon>
        <taxon>Ecdysozoa</taxon>
        <taxon>Arthropoda</taxon>
        <taxon>Hexapoda</taxon>
        <taxon>Insecta</taxon>
        <taxon>Pterygota</taxon>
        <taxon>Neoptera</taxon>
        <taxon>Polyneoptera</taxon>
        <taxon>Dictyoptera</taxon>
        <taxon>Blattodea</taxon>
        <taxon>Blattoidea</taxon>
        <taxon>Blattidae</taxon>
        <taxon>Blattinae</taxon>
        <taxon>Periplaneta</taxon>
    </lineage>
</organism>
<sequence length="126" mass="14219">MKRTGPGSNPGWDSIFPTGTETFVIPWDQQEGVDGCHTLVRQAADFYNTELQKLIPHPDLAPSDFHLFLHLKKFLGGQCFDGDDEVKTAVWEWFASQAGEFYNEGIKRLVPQLDKCLNNGGDYVEK</sequence>
<accession>A0ABQ8TP50</accession>
<dbReference type="EMBL" id="JAJSOF020000005">
    <property type="protein sequence ID" value="KAJ4447515.1"/>
    <property type="molecule type" value="Genomic_DNA"/>
</dbReference>
<protein>
    <recommendedName>
        <fullName evidence="3">Per a allergen</fullName>
    </recommendedName>
</protein>
<dbReference type="PANTHER" id="PTHR46060">
    <property type="entry name" value="MARINER MOS1 TRANSPOSASE-LIKE PROTEIN"/>
    <property type="match status" value="1"/>
</dbReference>
<dbReference type="PANTHER" id="PTHR46060:SF1">
    <property type="entry name" value="MARINER MOS1 TRANSPOSASE-LIKE PROTEIN"/>
    <property type="match status" value="1"/>
</dbReference>